<evidence type="ECO:0000313" key="3">
    <source>
        <dbReference type="EMBL" id="SFH67966.1"/>
    </source>
</evidence>
<name>A0A1I3C0X0_9ACTN</name>
<dbReference type="EMBL" id="JACBZA010000001">
    <property type="protein sequence ID" value="NYH84061.1"/>
    <property type="molecule type" value="Genomic_DNA"/>
</dbReference>
<dbReference type="Proteomes" id="UP000199052">
    <property type="component" value="Unassembled WGS sequence"/>
</dbReference>
<protein>
    <submittedName>
        <fullName evidence="3">Uncharacterized protein</fullName>
    </submittedName>
</protein>
<evidence type="ECO:0000313" key="5">
    <source>
        <dbReference type="Proteomes" id="UP000533017"/>
    </source>
</evidence>
<organism evidence="3 4">
    <name type="scientific">Actinopolymorpha cephalotaxi</name>
    <dbReference type="NCBI Taxonomy" id="504797"/>
    <lineage>
        <taxon>Bacteria</taxon>
        <taxon>Bacillati</taxon>
        <taxon>Actinomycetota</taxon>
        <taxon>Actinomycetes</taxon>
        <taxon>Propionibacteriales</taxon>
        <taxon>Actinopolymorphaceae</taxon>
        <taxon>Actinopolymorpha</taxon>
    </lineage>
</organism>
<keyword evidence="1" id="KW-0812">Transmembrane</keyword>
<sequence>MTLGLASSGLAVATIETYKTFMTGERPPGKFAGRVRRPSLPATRTVLAKLHATAWSLLALGALWSTLYPIAAGPSTASLWAVGGVASLAVAGIATSRVTLPTRTEPWR</sequence>
<keyword evidence="1" id="KW-0472">Membrane</keyword>
<feature type="transmembrane region" description="Helical" evidence="1">
    <location>
        <begin position="46"/>
        <end position="67"/>
    </location>
</feature>
<dbReference type="EMBL" id="FOOI01000028">
    <property type="protein sequence ID" value="SFH67966.1"/>
    <property type="molecule type" value="Genomic_DNA"/>
</dbReference>
<dbReference type="AlphaFoldDB" id="A0A1I3C0X0"/>
<keyword evidence="1" id="KW-1133">Transmembrane helix</keyword>
<gene>
    <name evidence="2" type="ORF">FHR37_002912</name>
    <name evidence="3" type="ORF">SAMN05421678_12812</name>
</gene>
<dbReference type="Proteomes" id="UP000533017">
    <property type="component" value="Unassembled WGS sequence"/>
</dbReference>
<keyword evidence="5" id="KW-1185">Reference proteome</keyword>
<evidence type="ECO:0000256" key="1">
    <source>
        <dbReference type="SAM" id="Phobius"/>
    </source>
</evidence>
<reference evidence="2 5" key="2">
    <citation type="submission" date="2020-07" db="EMBL/GenBank/DDBJ databases">
        <title>Sequencing the genomes of 1000 actinobacteria strains.</title>
        <authorList>
            <person name="Klenk H.-P."/>
        </authorList>
    </citation>
    <scope>NUCLEOTIDE SEQUENCE [LARGE SCALE GENOMIC DNA]</scope>
    <source>
        <strain evidence="2 5">DSM 45117</strain>
    </source>
</reference>
<reference evidence="3 4" key="1">
    <citation type="submission" date="2016-10" db="EMBL/GenBank/DDBJ databases">
        <authorList>
            <person name="de Groot N.N."/>
        </authorList>
    </citation>
    <scope>NUCLEOTIDE SEQUENCE [LARGE SCALE GENOMIC DNA]</scope>
    <source>
        <strain evidence="3 4">CPCC 202808</strain>
    </source>
</reference>
<feature type="transmembrane region" description="Helical" evidence="1">
    <location>
        <begin position="79"/>
        <end position="100"/>
    </location>
</feature>
<evidence type="ECO:0000313" key="4">
    <source>
        <dbReference type="Proteomes" id="UP000199052"/>
    </source>
</evidence>
<evidence type="ECO:0000313" key="2">
    <source>
        <dbReference type="EMBL" id="NYH84061.1"/>
    </source>
</evidence>
<proteinExistence type="predicted"/>
<dbReference type="STRING" id="504797.SAMN05421678_12812"/>
<accession>A0A1I3C0X0</accession>